<dbReference type="Pfam" id="PF12969">
    <property type="entry name" value="DUF3857"/>
    <property type="match status" value="1"/>
</dbReference>
<sequence length="645" mass="74877">MKYFNTLMLVVLCNTLASQNYDFGKVSKEELTEKSCSVDSTANAAVLYEYRNTYFSMNTSGPTLQTEIHKRIKIYNKEGFDSATETIDLFDPRGAGESVGKIRAYTYNLEGGKIVKTSLDKDQVFKDRVSYNYKQVKFTMPNVKEGTVIELKYRITSPYIWNIDEFVLQREIPIKRIEASLKTPEWFRFKSTSKGYLQFFPKQHLAHDPNFETMVVNEYKLDNVSALKEESYVDNINNYRAGAVFELVSIEIPGQMYRSYAQTWGEVARTIGSSDDYKNQLDKSNSFDEELDELLVGATSDIEKMDRIFKYVKDHIKWNGIDGKSFFHGIRKALKEKKGNTADINLTLVAMLRYAGLYANPVVISTKDNIIPFFPTVDRLNYVIAYTKIGEEKYFLDATEEFSDINVLPVKDYNWRGILIDNPNSVWDEIYLKEPDLALSNYTINANLNEDGTISGNFNSEYSKHKALEFRKNFKDKDLDDFITIREGRFDDIEISEYTLENTDSYKGNVEEKFNFYKEEGADIINDKIYVQPFMFLKIKENPFKLEKRLFPVDFGYPFFNRYIVSIDIPEGYAPETELSPIIMKIPNNLGEFKFYPSFVGGKLRLMVNYKINKAVVSAENYLFLKQFFNEMIIKENEQIVLTKT</sequence>
<feature type="domain" description="Transglutaminase-like" evidence="1">
    <location>
        <begin position="294"/>
        <end position="369"/>
    </location>
</feature>
<dbReference type="AlphaFoldDB" id="A0A362WZY3"/>
<accession>A0A362WZY3</accession>
<evidence type="ECO:0000259" key="1">
    <source>
        <dbReference type="Pfam" id="PF01841"/>
    </source>
</evidence>
<proteinExistence type="predicted"/>
<comment type="caution">
    <text evidence="3">The sequence shown here is derived from an EMBL/GenBank/DDBJ whole genome shotgun (WGS) entry which is preliminary data.</text>
</comment>
<gene>
    <name evidence="3" type="ORF">CLV33_105134</name>
</gene>
<dbReference type="Proteomes" id="UP000251545">
    <property type="component" value="Unassembled WGS sequence"/>
</dbReference>
<organism evidence="3 4">
    <name type="scientific">Jejuia pallidilutea</name>
    <dbReference type="NCBI Taxonomy" id="504487"/>
    <lineage>
        <taxon>Bacteria</taxon>
        <taxon>Pseudomonadati</taxon>
        <taxon>Bacteroidota</taxon>
        <taxon>Flavobacteriia</taxon>
        <taxon>Flavobacteriales</taxon>
        <taxon>Flavobacteriaceae</taxon>
        <taxon>Jejuia</taxon>
    </lineage>
</organism>
<reference evidence="3 4" key="1">
    <citation type="submission" date="2018-02" db="EMBL/GenBank/DDBJ databases">
        <title>Genomic Encyclopedia of Archaeal and Bacterial Type Strains, Phase II (KMG-II): from individual species to whole genera.</title>
        <authorList>
            <person name="Goeker M."/>
        </authorList>
    </citation>
    <scope>NUCLEOTIDE SEQUENCE [LARGE SCALE GENOMIC DNA]</scope>
    <source>
        <strain evidence="3 4">DSM 21165</strain>
    </source>
</reference>
<evidence type="ECO:0000313" key="3">
    <source>
        <dbReference type="EMBL" id="PQV48284.1"/>
    </source>
</evidence>
<dbReference type="InterPro" id="IPR024618">
    <property type="entry name" value="DUF3857"/>
</dbReference>
<dbReference type="Gene3D" id="3.10.620.30">
    <property type="match status" value="1"/>
</dbReference>
<evidence type="ECO:0000313" key="4">
    <source>
        <dbReference type="Proteomes" id="UP000251545"/>
    </source>
</evidence>
<dbReference type="Gene3D" id="2.60.120.1130">
    <property type="match status" value="1"/>
</dbReference>
<dbReference type="InterPro" id="IPR002931">
    <property type="entry name" value="Transglutaminase-like"/>
</dbReference>
<dbReference type="RefSeq" id="WP_105473752.1">
    <property type="nucleotide sequence ID" value="NZ_PVEO01000005.1"/>
</dbReference>
<dbReference type="Pfam" id="PF01841">
    <property type="entry name" value="Transglut_core"/>
    <property type="match status" value="1"/>
</dbReference>
<feature type="domain" description="DUF3857" evidence="2">
    <location>
        <begin position="65"/>
        <end position="191"/>
    </location>
</feature>
<evidence type="ECO:0000259" key="2">
    <source>
        <dbReference type="Pfam" id="PF12969"/>
    </source>
</evidence>
<name>A0A362WZY3_9FLAO</name>
<dbReference type="EMBL" id="PVEO01000005">
    <property type="protein sequence ID" value="PQV48284.1"/>
    <property type="molecule type" value="Genomic_DNA"/>
</dbReference>
<dbReference type="InterPro" id="IPR038765">
    <property type="entry name" value="Papain-like_cys_pep_sf"/>
</dbReference>
<protein>
    <submittedName>
        <fullName evidence="3">Transglutaminase superfamily protein</fullName>
    </submittedName>
</protein>
<dbReference type="Gene3D" id="2.60.40.3140">
    <property type="match status" value="1"/>
</dbReference>
<dbReference type="SUPFAM" id="SSF54001">
    <property type="entry name" value="Cysteine proteinases"/>
    <property type="match status" value="1"/>
</dbReference>